<organism evidence="2 3">
    <name type="scientific">Thermus oshimai JL-2</name>
    <dbReference type="NCBI Taxonomy" id="751945"/>
    <lineage>
        <taxon>Bacteria</taxon>
        <taxon>Thermotogati</taxon>
        <taxon>Deinococcota</taxon>
        <taxon>Deinococci</taxon>
        <taxon>Thermales</taxon>
        <taxon>Thermaceae</taxon>
        <taxon>Thermus</taxon>
    </lineage>
</organism>
<evidence type="ECO:0000313" key="3">
    <source>
        <dbReference type="Proteomes" id="UP000000211"/>
    </source>
</evidence>
<feature type="region of interest" description="Disordered" evidence="1">
    <location>
        <begin position="1"/>
        <end position="39"/>
    </location>
</feature>
<dbReference type="Pfam" id="PF13148">
    <property type="entry name" value="DUF3987"/>
    <property type="match status" value="1"/>
</dbReference>
<dbReference type="InterPro" id="IPR025048">
    <property type="entry name" value="DUF3987"/>
</dbReference>
<gene>
    <name evidence="2" type="ORF">Theos_2082</name>
</gene>
<sequence>MDKKSLTDDLKRLRASQDFFPEELPEPTPLEELTGEEPAPFPGGVLPEVLEAFLKPFSEQLGIRYDVPAMTALGLASGLLAGRYKVRPDPRNPTWGEGINLWVAIIAPTGNKKTPVLKALAEPLYELEQAFHEEFEAKRRIWELEREAWKAKKPEERGPEPKEPKPWQVVVEDTTKEALVRALQVNRGLVAVFDELTSLFATWQMVNRVADRAFWLKAYSGGYHREDRMSRETTLLREPALAVVGFVQPGPFRQIVLKALEEGEGADGLLQRFILVQGGLTPWPEERPMIESQVYHAYQVFMKGLWREPQAPPVALTFDPEAQKLWYEWEDEVEREIRNEDLPEAWRGYLGKRLGLTARLAGVLSVLWGEKGVISEDSLLRAISLVEWAETHAKRVWRRARIGDVSTLTRVASKLLERARQGSLPKEITARWLVRQGFAGLETSREASKVLSALEREGWLLRVPNPRTATWALNPRLLTKAQA</sequence>
<dbReference type="STRING" id="751945.Theos_2082"/>
<dbReference type="HOGENOM" id="CLU_564902_0_0_0"/>
<dbReference type="eggNOG" id="COG4643">
    <property type="taxonomic scope" value="Bacteria"/>
</dbReference>
<evidence type="ECO:0000313" key="2">
    <source>
        <dbReference type="EMBL" id="AFV77079.1"/>
    </source>
</evidence>
<dbReference type="AlphaFoldDB" id="K7R7S8"/>
<evidence type="ECO:0000256" key="1">
    <source>
        <dbReference type="SAM" id="MobiDB-lite"/>
    </source>
</evidence>
<dbReference type="Proteomes" id="UP000000211">
    <property type="component" value="Chromosome"/>
</dbReference>
<dbReference type="PATRIC" id="fig|751945.3.peg.2027"/>
<proteinExistence type="predicted"/>
<keyword evidence="3" id="KW-1185">Reference proteome</keyword>
<reference evidence="2 3" key="1">
    <citation type="journal article" date="2013" name="Genome Announc.">
        <title>Whole Genome Sequencing of Thermus oshimai JL-2 and Thermus thermophilus JL-18, Incomplete Denitrifiers from the United States Great Basin.</title>
        <authorList>
            <person name="Murugapiran S.K."/>
            <person name="Huntemann M."/>
            <person name="Wei C.L."/>
            <person name="Han J."/>
            <person name="Detter J.C."/>
            <person name="Han C.S."/>
            <person name="Erkkila T.H."/>
            <person name="Teshima H."/>
            <person name="Chen A."/>
            <person name="Kyrpides N."/>
            <person name="Mavrommatis K."/>
            <person name="Markowitz V."/>
            <person name="Szeto E."/>
            <person name="Ivanova N."/>
            <person name="Pagani I."/>
            <person name="Lam J."/>
            <person name="McDonald A.I."/>
            <person name="Dodsworth J.A."/>
            <person name="Pati A."/>
            <person name="Goodwin L."/>
            <person name="Peters L."/>
            <person name="Pitluck S."/>
            <person name="Woyke T."/>
            <person name="Hedlund B.P."/>
        </authorList>
    </citation>
    <scope>NUCLEOTIDE SEQUENCE</scope>
    <source>
        <strain evidence="2 3">JL-2</strain>
    </source>
</reference>
<dbReference type="EMBL" id="CP003249">
    <property type="protein sequence ID" value="AFV77079.1"/>
    <property type="molecule type" value="Genomic_DNA"/>
</dbReference>
<name>K7R7S8_THEOS</name>
<protein>
    <recommendedName>
        <fullName evidence="4">DUF3987 domain-containing protein</fullName>
    </recommendedName>
</protein>
<accession>K7R7S8</accession>
<dbReference type="OrthoDB" id="5453446at2"/>
<feature type="compositionally biased region" description="Basic and acidic residues" evidence="1">
    <location>
        <begin position="1"/>
        <end position="12"/>
    </location>
</feature>
<dbReference type="KEGG" id="tos:Theos_2082"/>
<evidence type="ECO:0008006" key="4">
    <source>
        <dbReference type="Google" id="ProtNLM"/>
    </source>
</evidence>